<dbReference type="PROSITE" id="PS51388">
    <property type="entry name" value="GED"/>
    <property type="match status" value="1"/>
</dbReference>
<gene>
    <name evidence="6" type="ORF">FJTKL_15553</name>
</gene>
<dbReference type="InterPro" id="IPR027417">
    <property type="entry name" value="P-loop_NTPase"/>
</dbReference>
<evidence type="ECO:0000313" key="6">
    <source>
        <dbReference type="EMBL" id="KAL2290452.1"/>
    </source>
</evidence>
<dbReference type="PANTHER" id="PTHR11566">
    <property type="entry name" value="DYNAMIN"/>
    <property type="match status" value="1"/>
</dbReference>
<dbReference type="InterPro" id="IPR020850">
    <property type="entry name" value="GED_dom"/>
</dbReference>
<dbReference type="CDD" id="cd08771">
    <property type="entry name" value="DLP_1"/>
    <property type="match status" value="1"/>
</dbReference>
<dbReference type="InterPro" id="IPR001401">
    <property type="entry name" value="Dynamin_GTPase"/>
</dbReference>
<evidence type="ECO:0000259" key="4">
    <source>
        <dbReference type="PROSITE" id="PS51388"/>
    </source>
</evidence>
<protein>
    <recommendedName>
        <fullName evidence="8">Dynamin family protein</fullName>
    </recommendedName>
</protein>
<dbReference type="PROSITE" id="PS51718">
    <property type="entry name" value="G_DYNAMIN_2"/>
    <property type="match status" value="1"/>
</dbReference>
<feature type="domain" description="GED" evidence="4">
    <location>
        <begin position="614"/>
        <end position="705"/>
    </location>
</feature>
<evidence type="ECO:0000256" key="1">
    <source>
        <dbReference type="ARBA" id="ARBA00022741"/>
    </source>
</evidence>
<comment type="caution">
    <text evidence="6">The sequence shown here is derived from an EMBL/GenBank/DDBJ whole genome shotgun (WGS) entry which is preliminary data.</text>
</comment>
<dbReference type="InterPro" id="IPR000375">
    <property type="entry name" value="Dynamin_stalk"/>
</dbReference>
<dbReference type="Pfam" id="PF01031">
    <property type="entry name" value="Dynamin_M"/>
    <property type="match status" value="1"/>
</dbReference>
<evidence type="ECO:0008006" key="8">
    <source>
        <dbReference type="Google" id="ProtNLM"/>
    </source>
</evidence>
<evidence type="ECO:0000313" key="7">
    <source>
        <dbReference type="Proteomes" id="UP001600888"/>
    </source>
</evidence>
<dbReference type="Pfam" id="PF00350">
    <property type="entry name" value="Dynamin_N"/>
    <property type="match status" value="1"/>
</dbReference>
<dbReference type="InterPro" id="IPR030381">
    <property type="entry name" value="G_DYNAMIN_dom"/>
</dbReference>
<dbReference type="InterPro" id="IPR045063">
    <property type="entry name" value="Dynamin_N"/>
</dbReference>
<keyword evidence="1" id="KW-0547">Nucleotide-binding</keyword>
<keyword evidence="7" id="KW-1185">Reference proteome</keyword>
<dbReference type="Gene3D" id="1.20.120.1240">
    <property type="entry name" value="Dynamin, middle domain"/>
    <property type="match status" value="1"/>
</dbReference>
<evidence type="ECO:0000259" key="5">
    <source>
        <dbReference type="PROSITE" id="PS51718"/>
    </source>
</evidence>
<dbReference type="Gene3D" id="3.40.50.300">
    <property type="entry name" value="P-loop containing nucleotide triphosphate hydrolases"/>
    <property type="match status" value="1"/>
</dbReference>
<dbReference type="EMBL" id="JBAWTH010000009">
    <property type="protein sequence ID" value="KAL2290452.1"/>
    <property type="molecule type" value="Genomic_DNA"/>
</dbReference>
<name>A0ABR4F6X0_9PEZI</name>
<dbReference type="PANTHER" id="PTHR11566:SF21">
    <property type="entry name" value="DYNAMIN RELATED PROTEIN 1, ISOFORM A"/>
    <property type="match status" value="1"/>
</dbReference>
<keyword evidence="2" id="KW-0342">GTP-binding</keyword>
<evidence type="ECO:0000256" key="2">
    <source>
        <dbReference type="ARBA" id="ARBA00023134"/>
    </source>
</evidence>
<sequence length="794" mass="89111">MAATPLQTEALRQLGSKDQLDLLNCIDQLRSVGLNHHVSLPQIIVCGDQSAGKSSVLEAISGVSFPVQSNTCTRFPTELILRRTAQVSSSVSIVPDASRTEAEKLSLSEFRQELDGFDGLGKLIEAAKAAMGIHVHGKTFSKDLLRIEIAGPEYLHLTIVDLPGLIHSATKNQTDDDVDLIKDVVRKYMEEPRSVILALISAKNDLANQIVLKMAKEADPAGQRTMGIITKPDSLISGSKNEKFFATLAQNKEVEFRRGWHVLKNMDSEKGSFSLTRRNSEEEEFFSKGIWQYLPAELLGIANLKPRLSSVLMKQVASELPSLVEEIDSKLGVRRKELDKMGQRRATKDQQQQYLVTVSMKFQSLIKASIDGVYNNCFFTDAQSDRGYCQRLRAVIQNSNQQFAKDLLAHGQYRYITESHREFVEGSDLGENIRISRNEFITHIQNLMFRTRGRELPGTFSPMIVEDLFREQCRPWEGILNGHVDTVSAAARKLLNLVCEHIADDTTSQLIMWEIVEPALEDITKALQSKADELLEPHKNGHPITYNHYFTETLQKVRDERLMDEVRSTLAYWLDKDEHELDTSNCRLQGTFDVRGLMKALASRSEPDMDRFAASEALDCMEAYYKVALKRFLDDVAIELVEAKLIKVLPDIFSPMTVCTMPPDLVDRIAGESDEKLRRRDQLEKDLDVLGKSFDSCKRFVGMNLVDVIIDGGRAPESTSAGEVISEDEAVSVDEPLSDRAPVSEISMDSGVPQYRRSPEGTASPHGVVRWPARPDSPELEWPSPRVAPFVFRG</sequence>
<reference evidence="6 7" key="1">
    <citation type="submission" date="2024-03" db="EMBL/GenBank/DDBJ databases">
        <title>A high-quality draft genome sequence of Diaporthe vaccinii, a causative agent of upright dieback and viscid rot disease in cranberry plants.</title>
        <authorList>
            <person name="Sarrasin M."/>
            <person name="Lang B.F."/>
            <person name="Burger G."/>
        </authorList>
    </citation>
    <scope>NUCLEOTIDE SEQUENCE [LARGE SCALE GENOMIC DNA]</scope>
    <source>
        <strain evidence="6 7">IS7</strain>
    </source>
</reference>
<feature type="region of interest" description="Disordered" evidence="3">
    <location>
        <begin position="748"/>
        <end position="784"/>
    </location>
</feature>
<dbReference type="SMART" id="SM00053">
    <property type="entry name" value="DYNc"/>
    <property type="match status" value="1"/>
</dbReference>
<dbReference type="PRINTS" id="PR00195">
    <property type="entry name" value="DYNAMIN"/>
</dbReference>
<evidence type="ECO:0000256" key="3">
    <source>
        <dbReference type="SAM" id="MobiDB-lite"/>
    </source>
</evidence>
<dbReference type="InterPro" id="IPR022812">
    <property type="entry name" value="Dynamin"/>
</dbReference>
<proteinExistence type="predicted"/>
<feature type="domain" description="Dynamin-type G" evidence="5">
    <location>
        <begin position="37"/>
        <end position="321"/>
    </location>
</feature>
<organism evidence="6 7">
    <name type="scientific">Diaporthe vaccinii</name>
    <dbReference type="NCBI Taxonomy" id="105482"/>
    <lineage>
        <taxon>Eukaryota</taxon>
        <taxon>Fungi</taxon>
        <taxon>Dikarya</taxon>
        <taxon>Ascomycota</taxon>
        <taxon>Pezizomycotina</taxon>
        <taxon>Sordariomycetes</taxon>
        <taxon>Sordariomycetidae</taxon>
        <taxon>Diaporthales</taxon>
        <taxon>Diaporthaceae</taxon>
        <taxon>Diaporthe</taxon>
        <taxon>Diaporthe eres species complex</taxon>
    </lineage>
</organism>
<dbReference type="SUPFAM" id="SSF52540">
    <property type="entry name" value="P-loop containing nucleoside triphosphate hydrolases"/>
    <property type="match status" value="1"/>
</dbReference>
<dbReference type="Proteomes" id="UP001600888">
    <property type="component" value="Unassembled WGS sequence"/>
</dbReference>
<accession>A0ABR4F6X0</accession>